<dbReference type="Proteomes" id="UP000288216">
    <property type="component" value="Unassembled WGS sequence"/>
</dbReference>
<gene>
    <name evidence="1" type="ORF">scyTo_0017462</name>
</gene>
<protein>
    <submittedName>
        <fullName evidence="1">Uncharacterized protein</fullName>
    </submittedName>
</protein>
<accession>A0A401PTD9</accession>
<proteinExistence type="predicted"/>
<keyword evidence="2" id="KW-1185">Reference proteome</keyword>
<evidence type="ECO:0000313" key="1">
    <source>
        <dbReference type="EMBL" id="GCB76409.1"/>
    </source>
</evidence>
<comment type="caution">
    <text evidence="1">The sequence shown here is derived from an EMBL/GenBank/DDBJ whole genome shotgun (WGS) entry which is preliminary data.</text>
</comment>
<reference evidence="1 2" key="1">
    <citation type="journal article" date="2018" name="Nat. Ecol. Evol.">
        <title>Shark genomes provide insights into elasmobranch evolution and the origin of vertebrates.</title>
        <authorList>
            <person name="Hara Y"/>
            <person name="Yamaguchi K"/>
            <person name="Onimaru K"/>
            <person name="Kadota M"/>
            <person name="Koyanagi M"/>
            <person name="Keeley SD"/>
            <person name="Tatsumi K"/>
            <person name="Tanaka K"/>
            <person name="Motone F"/>
            <person name="Kageyama Y"/>
            <person name="Nozu R"/>
            <person name="Adachi N"/>
            <person name="Nishimura O"/>
            <person name="Nakagawa R"/>
            <person name="Tanegashima C"/>
            <person name="Kiyatake I"/>
            <person name="Matsumoto R"/>
            <person name="Murakumo K"/>
            <person name="Nishida K"/>
            <person name="Terakita A"/>
            <person name="Kuratani S"/>
            <person name="Sato K"/>
            <person name="Hyodo S Kuraku.S."/>
        </authorList>
    </citation>
    <scope>NUCLEOTIDE SEQUENCE [LARGE SCALE GENOMIC DNA]</scope>
</reference>
<name>A0A401PTD9_SCYTO</name>
<organism evidence="1 2">
    <name type="scientific">Scyliorhinus torazame</name>
    <name type="common">Cloudy catshark</name>
    <name type="synonym">Catulus torazame</name>
    <dbReference type="NCBI Taxonomy" id="75743"/>
    <lineage>
        <taxon>Eukaryota</taxon>
        <taxon>Metazoa</taxon>
        <taxon>Chordata</taxon>
        <taxon>Craniata</taxon>
        <taxon>Vertebrata</taxon>
        <taxon>Chondrichthyes</taxon>
        <taxon>Elasmobranchii</taxon>
        <taxon>Galeomorphii</taxon>
        <taxon>Galeoidea</taxon>
        <taxon>Carcharhiniformes</taxon>
        <taxon>Scyliorhinidae</taxon>
        <taxon>Scyliorhinus</taxon>
    </lineage>
</organism>
<dbReference type="EMBL" id="BFAA01011369">
    <property type="protein sequence ID" value="GCB76409.1"/>
    <property type="molecule type" value="Genomic_DNA"/>
</dbReference>
<dbReference type="AlphaFoldDB" id="A0A401PTD9"/>
<evidence type="ECO:0000313" key="2">
    <source>
        <dbReference type="Proteomes" id="UP000288216"/>
    </source>
</evidence>
<sequence length="72" mass="8233">MLAAPGLRDREATPGPLREDAERRNKFNLNIKMLTDDMVRPFYVSVISLCFTVVTELQFDFAAQIECLLILD</sequence>